<evidence type="ECO:0008006" key="4">
    <source>
        <dbReference type="Google" id="ProtNLM"/>
    </source>
</evidence>
<organism evidence="2 3">
    <name type="scientific">Staurois parvus</name>
    <dbReference type="NCBI Taxonomy" id="386267"/>
    <lineage>
        <taxon>Eukaryota</taxon>
        <taxon>Metazoa</taxon>
        <taxon>Chordata</taxon>
        <taxon>Craniata</taxon>
        <taxon>Vertebrata</taxon>
        <taxon>Euteleostomi</taxon>
        <taxon>Amphibia</taxon>
        <taxon>Batrachia</taxon>
        <taxon>Anura</taxon>
        <taxon>Neobatrachia</taxon>
        <taxon>Ranoidea</taxon>
        <taxon>Ranidae</taxon>
        <taxon>Staurois</taxon>
    </lineage>
</organism>
<dbReference type="EMBL" id="CATNWA010007899">
    <property type="protein sequence ID" value="CAI9555068.1"/>
    <property type="molecule type" value="Genomic_DNA"/>
</dbReference>
<evidence type="ECO:0000313" key="3">
    <source>
        <dbReference type="Proteomes" id="UP001162483"/>
    </source>
</evidence>
<protein>
    <recommendedName>
        <fullName evidence="4">Sulfhydryl oxidase</fullName>
    </recommendedName>
</protein>
<evidence type="ECO:0000256" key="1">
    <source>
        <dbReference type="SAM" id="MobiDB-lite"/>
    </source>
</evidence>
<feature type="non-terminal residue" evidence="2">
    <location>
        <position position="1"/>
    </location>
</feature>
<sequence length="146" mass="16295">KQLFILLSGCIPAAIEKYCESSDWSQLVTWYKAFVNSLVPCDLCDHSQISHIVSNDVRSDILLTTLHVITDWPISDHMIGTSYRGPVRRSVFHCVRRTQRAPDRGAARAPRERAQAGCGEAVYRRPSDPAVPPSGRLYTTAGREVV</sequence>
<dbReference type="Proteomes" id="UP001162483">
    <property type="component" value="Unassembled WGS sequence"/>
</dbReference>
<reference evidence="2" key="1">
    <citation type="submission" date="2023-05" db="EMBL/GenBank/DDBJ databases">
        <authorList>
            <person name="Stuckert A."/>
        </authorList>
    </citation>
    <scope>NUCLEOTIDE SEQUENCE</scope>
</reference>
<feature type="region of interest" description="Disordered" evidence="1">
    <location>
        <begin position="117"/>
        <end position="146"/>
    </location>
</feature>
<comment type="caution">
    <text evidence="2">The sequence shown here is derived from an EMBL/GenBank/DDBJ whole genome shotgun (WGS) entry which is preliminary data.</text>
</comment>
<keyword evidence="3" id="KW-1185">Reference proteome</keyword>
<proteinExistence type="predicted"/>
<evidence type="ECO:0000313" key="2">
    <source>
        <dbReference type="EMBL" id="CAI9555068.1"/>
    </source>
</evidence>
<gene>
    <name evidence="2" type="ORF">SPARVUS_LOCUS4318707</name>
</gene>
<name>A0ABN9C4W7_9NEOB</name>
<accession>A0ABN9C4W7</accession>